<evidence type="ECO:0000313" key="2">
    <source>
        <dbReference type="Proteomes" id="UP001233999"/>
    </source>
</evidence>
<comment type="caution">
    <text evidence="1">The sequence shown here is derived from an EMBL/GenBank/DDBJ whole genome shotgun (WGS) entry which is preliminary data.</text>
</comment>
<reference evidence="1" key="1">
    <citation type="journal article" date="2023" name="IScience">
        <title>Live-bearing cockroach genome reveals convergent evolutionary mechanisms linked to viviparity in insects and beyond.</title>
        <authorList>
            <person name="Fouks B."/>
            <person name="Harrison M.C."/>
            <person name="Mikhailova A.A."/>
            <person name="Marchal E."/>
            <person name="English S."/>
            <person name="Carruthers M."/>
            <person name="Jennings E.C."/>
            <person name="Chiamaka E.L."/>
            <person name="Frigard R.A."/>
            <person name="Pippel M."/>
            <person name="Attardo G.M."/>
            <person name="Benoit J.B."/>
            <person name="Bornberg-Bauer E."/>
            <person name="Tobe S.S."/>
        </authorList>
    </citation>
    <scope>NUCLEOTIDE SEQUENCE</scope>
    <source>
        <strain evidence="1">Stay&amp;Tobe</strain>
    </source>
</reference>
<proteinExistence type="predicted"/>
<feature type="non-terminal residue" evidence="1">
    <location>
        <position position="1"/>
    </location>
</feature>
<name>A0AAD8A596_DIPPU</name>
<dbReference type="Proteomes" id="UP001233999">
    <property type="component" value="Unassembled WGS sequence"/>
</dbReference>
<protein>
    <submittedName>
        <fullName evidence="1">Uncharacterized protein</fullName>
    </submittedName>
</protein>
<evidence type="ECO:0000313" key="1">
    <source>
        <dbReference type="EMBL" id="KAJ9592231.1"/>
    </source>
</evidence>
<organism evidence="1 2">
    <name type="scientific">Diploptera punctata</name>
    <name type="common">Pacific beetle cockroach</name>
    <dbReference type="NCBI Taxonomy" id="6984"/>
    <lineage>
        <taxon>Eukaryota</taxon>
        <taxon>Metazoa</taxon>
        <taxon>Ecdysozoa</taxon>
        <taxon>Arthropoda</taxon>
        <taxon>Hexapoda</taxon>
        <taxon>Insecta</taxon>
        <taxon>Pterygota</taxon>
        <taxon>Neoptera</taxon>
        <taxon>Polyneoptera</taxon>
        <taxon>Dictyoptera</taxon>
        <taxon>Blattodea</taxon>
        <taxon>Blaberoidea</taxon>
        <taxon>Blaberidae</taxon>
        <taxon>Diplopterinae</taxon>
        <taxon>Diploptera</taxon>
    </lineage>
</organism>
<gene>
    <name evidence="1" type="ORF">L9F63_001232</name>
</gene>
<dbReference type="AlphaFoldDB" id="A0AAD8A596"/>
<sequence>MERERRASRTLNCPMLCTTCNVNKRNQFIVGRRSELSQKTNGIVSLYKEVPLGSKKQELTKRE</sequence>
<accession>A0AAD8A596</accession>
<dbReference type="EMBL" id="JASPKZ010003843">
    <property type="protein sequence ID" value="KAJ9592231.1"/>
    <property type="molecule type" value="Genomic_DNA"/>
</dbReference>
<reference evidence="1" key="2">
    <citation type="submission" date="2023-05" db="EMBL/GenBank/DDBJ databases">
        <authorList>
            <person name="Fouks B."/>
        </authorList>
    </citation>
    <scope>NUCLEOTIDE SEQUENCE</scope>
    <source>
        <strain evidence="1">Stay&amp;Tobe</strain>
        <tissue evidence="1">Testes</tissue>
    </source>
</reference>
<keyword evidence="2" id="KW-1185">Reference proteome</keyword>